<keyword evidence="5" id="KW-0418">Kinase</keyword>
<gene>
    <name evidence="5" type="ORF">L227DRAFT_602508</name>
</gene>
<proteinExistence type="predicted"/>
<keyword evidence="6" id="KW-1185">Reference proteome</keyword>
<accession>A0A5C2S1S6</accession>
<organism evidence="5 6">
    <name type="scientific">Lentinus tigrinus ALCF2SS1-6</name>
    <dbReference type="NCBI Taxonomy" id="1328759"/>
    <lineage>
        <taxon>Eukaryota</taxon>
        <taxon>Fungi</taxon>
        <taxon>Dikarya</taxon>
        <taxon>Basidiomycota</taxon>
        <taxon>Agaricomycotina</taxon>
        <taxon>Agaricomycetes</taxon>
        <taxon>Polyporales</taxon>
        <taxon>Polyporaceae</taxon>
        <taxon>Lentinus</taxon>
    </lineage>
</organism>
<feature type="domain" description="Protein kinase" evidence="4">
    <location>
        <begin position="62"/>
        <end position="420"/>
    </location>
</feature>
<dbReference type="InterPro" id="IPR050117">
    <property type="entry name" value="MAPK"/>
</dbReference>
<keyword evidence="2" id="KW-0547">Nucleotide-binding</keyword>
<evidence type="ECO:0000256" key="1">
    <source>
        <dbReference type="ARBA" id="ARBA00022527"/>
    </source>
</evidence>
<dbReference type="Pfam" id="PF00069">
    <property type="entry name" value="Pkinase"/>
    <property type="match status" value="1"/>
</dbReference>
<name>A0A5C2S1S6_9APHY</name>
<keyword evidence="1" id="KW-0723">Serine/threonine-protein kinase</keyword>
<dbReference type="Proteomes" id="UP000313359">
    <property type="component" value="Unassembled WGS sequence"/>
</dbReference>
<protein>
    <submittedName>
        <fullName evidence="5">Kinase-like protein</fullName>
    </submittedName>
</protein>
<dbReference type="SMART" id="SM00220">
    <property type="entry name" value="S_TKc"/>
    <property type="match status" value="1"/>
</dbReference>
<dbReference type="GO" id="GO:0004674">
    <property type="term" value="F:protein serine/threonine kinase activity"/>
    <property type="evidence" value="ECO:0007669"/>
    <property type="project" value="UniProtKB-KW"/>
</dbReference>
<dbReference type="GO" id="GO:0005524">
    <property type="term" value="F:ATP binding"/>
    <property type="evidence" value="ECO:0007669"/>
    <property type="project" value="UniProtKB-KW"/>
</dbReference>
<dbReference type="Gene3D" id="1.10.510.10">
    <property type="entry name" value="Transferase(Phosphotransferase) domain 1"/>
    <property type="match status" value="1"/>
</dbReference>
<evidence type="ECO:0000259" key="4">
    <source>
        <dbReference type="PROSITE" id="PS50011"/>
    </source>
</evidence>
<dbReference type="InterPro" id="IPR000719">
    <property type="entry name" value="Prot_kinase_dom"/>
</dbReference>
<dbReference type="SUPFAM" id="SSF56112">
    <property type="entry name" value="Protein kinase-like (PK-like)"/>
    <property type="match status" value="1"/>
</dbReference>
<dbReference type="InterPro" id="IPR011009">
    <property type="entry name" value="Kinase-like_dom_sf"/>
</dbReference>
<sequence length="442" mass="48834">MNGIEDTSCAFAPSCFFDEDFFLQEPLDLYRRGYLHPVAISDIIRPDPSPSASRSQDAPSGYRILHKLGKGGEATVWLAQEVDRLDRAVALKIFSADCFSAAEREAGALKALKASENGVGSENVLCLLDEFTFTGPNGVHKVHITEVVVPLWKLSSLLPAVAKKKVATDLARGLAHVHHCGFIHGDIHFGNVGCAMPSGFTMDRIVDTMARLYEYDVTMVVPIKPAYRTRSLPPYLVSPCEILRVYKHHGGYNADQHAKLLDFGNARRIGEEDTDVTGCVCPPPEAVFAYHGCDGLEMPPTPEGDIWCLGAVMFALFTDEGITYDRTSALLLQQAKLHGVIPPAWQTHWDKTQFLHTNSAEVTLENAEAEWTRRRDNFIQENPEVDAAEADLLISLLRQMLATDPDDRPSAAEVLAHRWFTEDGAMPVIPAQDRNGRSLQDP</sequence>
<reference evidence="5" key="1">
    <citation type="journal article" date="2018" name="Genome Biol. Evol.">
        <title>Genomics and development of Lentinus tigrinus, a white-rot wood-decaying mushroom with dimorphic fruiting bodies.</title>
        <authorList>
            <person name="Wu B."/>
            <person name="Xu Z."/>
            <person name="Knudson A."/>
            <person name="Carlson A."/>
            <person name="Chen N."/>
            <person name="Kovaka S."/>
            <person name="LaButti K."/>
            <person name="Lipzen A."/>
            <person name="Pennachio C."/>
            <person name="Riley R."/>
            <person name="Schakwitz W."/>
            <person name="Umezawa K."/>
            <person name="Ohm R.A."/>
            <person name="Grigoriev I.V."/>
            <person name="Nagy L.G."/>
            <person name="Gibbons J."/>
            <person name="Hibbett D."/>
        </authorList>
    </citation>
    <scope>NUCLEOTIDE SEQUENCE [LARGE SCALE GENOMIC DNA]</scope>
    <source>
        <strain evidence="5">ALCF2SS1-6</strain>
    </source>
</reference>
<evidence type="ECO:0000313" key="6">
    <source>
        <dbReference type="Proteomes" id="UP000313359"/>
    </source>
</evidence>
<dbReference type="Gene3D" id="3.30.200.20">
    <property type="entry name" value="Phosphorylase Kinase, domain 1"/>
    <property type="match status" value="1"/>
</dbReference>
<dbReference type="STRING" id="1328759.A0A5C2S1S6"/>
<keyword evidence="5" id="KW-0808">Transferase</keyword>
<dbReference type="PROSITE" id="PS50011">
    <property type="entry name" value="PROTEIN_KINASE_DOM"/>
    <property type="match status" value="1"/>
</dbReference>
<dbReference type="OrthoDB" id="5979581at2759"/>
<dbReference type="EMBL" id="ML122281">
    <property type="protein sequence ID" value="RPD57390.1"/>
    <property type="molecule type" value="Genomic_DNA"/>
</dbReference>
<keyword evidence="3" id="KW-0067">ATP-binding</keyword>
<evidence type="ECO:0000313" key="5">
    <source>
        <dbReference type="EMBL" id="RPD57390.1"/>
    </source>
</evidence>
<evidence type="ECO:0000256" key="3">
    <source>
        <dbReference type="ARBA" id="ARBA00022840"/>
    </source>
</evidence>
<dbReference type="AlphaFoldDB" id="A0A5C2S1S6"/>
<dbReference type="PANTHER" id="PTHR24055">
    <property type="entry name" value="MITOGEN-ACTIVATED PROTEIN KINASE"/>
    <property type="match status" value="1"/>
</dbReference>
<evidence type="ECO:0000256" key="2">
    <source>
        <dbReference type="ARBA" id="ARBA00022741"/>
    </source>
</evidence>